<name>A0AA48M9Y4_9BACL</name>
<dbReference type="EMBL" id="OY569118">
    <property type="protein sequence ID" value="CAJ1001743.1"/>
    <property type="molecule type" value="Genomic_DNA"/>
</dbReference>
<dbReference type="Proteomes" id="UP001189619">
    <property type="component" value="Chromosome"/>
</dbReference>
<dbReference type="AlphaFoldDB" id="A0AA48M9Y4"/>
<dbReference type="RefSeq" id="WP_304415205.1">
    <property type="nucleotide sequence ID" value="NZ_OY569118.1"/>
</dbReference>
<evidence type="ECO:0000313" key="2">
    <source>
        <dbReference type="Proteomes" id="UP001189619"/>
    </source>
</evidence>
<keyword evidence="2" id="KW-1185">Reference proteome</keyword>
<sequence length="113" mass="13552">MSAYRPISRLNRYYKTNKGFRAWVQANERWFKENPEVFQQLLHNPNMVHLFMNLMVMQAPRIQRRLGRMRRKKDETHGMSATACRVFLGRDEPCLCVCPGKWRALRQFGMSPY</sequence>
<accession>A0AA48M9Y4</accession>
<dbReference type="KEGG" id="bayd:BSPP4475_05290"/>
<protein>
    <submittedName>
        <fullName evidence="1">Uncharacterized protein</fullName>
    </submittedName>
</protein>
<proteinExistence type="predicted"/>
<reference evidence="1" key="1">
    <citation type="submission" date="2023-07" db="EMBL/GenBank/DDBJ databases">
        <authorList>
            <person name="Ivanov I."/>
            <person name="Teneva D."/>
            <person name="Stoikov I."/>
        </authorList>
    </citation>
    <scope>NUCLEOTIDE SEQUENCE</scope>
    <source>
        <strain evidence="1">4475</strain>
    </source>
</reference>
<gene>
    <name evidence="1" type="ORF">BSPP4475_05290</name>
</gene>
<organism evidence="1 2">
    <name type="scientific">Brevibacillus aydinogluensis</name>
    <dbReference type="NCBI Taxonomy" id="927786"/>
    <lineage>
        <taxon>Bacteria</taxon>
        <taxon>Bacillati</taxon>
        <taxon>Bacillota</taxon>
        <taxon>Bacilli</taxon>
        <taxon>Bacillales</taxon>
        <taxon>Paenibacillaceae</taxon>
        <taxon>Brevibacillus</taxon>
    </lineage>
</organism>
<evidence type="ECO:0000313" key="1">
    <source>
        <dbReference type="EMBL" id="CAJ1001743.1"/>
    </source>
</evidence>